<feature type="transmembrane region" description="Helical" evidence="6">
    <location>
        <begin position="80"/>
        <end position="98"/>
    </location>
</feature>
<feature type="transmembrane region" description="Helical" evidence="6">
    <location>
        <begin position="382"/>
        <end position="400"/>
    </location>
</feature>
<feature type="transmembrane region" description="Helical" evidence="6">
    <location>
        <begin position="113"/>
        <end position="132"/>
    </location>
</feature>
<dbReference type="PANTHER" id="PTHR30509:SF40">
    <property type="entry name" value="BLR3852 PROTEIN"/>
    <property type="match status" value="1"/>
</dbReference>
<comment type="caution">
    <text evidence="7">The sequence shown here is derived from an EMBL/GenBank/DDBJ whole genome shotgun (WGS) entry which is preliminary data.</text>
</comment>
<comment type="subcellular location">
    <subcellularLocation>
        <location evidence="1">Cell membrane</location>
        <topology evidence="1">Multi-pass membrane protein</topology>
    </subcellularLocation>
</comment>
<feature type="transmembrane region" description="Helical" evidence="6">
    <location>
        <begin position="30"/>
        <end position="48"/>
    </location>
</feature>
<protein>
    <submittedName>
        <fullName evidence="7">Fusaric acid resistance protein FusB</fullName>
    </submittedName>
</protein>
<evidence type="ECO:0000256" key="6">
    <source>
        <dbReference type="SAM" id="Phobius"/>
    </source>
</evidence>
<feature type="transmembrane region" description="Helical" evidence="6">
    <location>
        <begin position="358"/>
        <end position="376"/>
    </location>
</feature>
<name>A0ABQ0NW99_9PROT</name>
<proteinExistence type="predicted"/>
<keyword evidence="5 6" id="KW-0472">Membrane</keyword>
<evidence type="ECO:0000256" key="4">
    <source>
        <dbReference type="ARBA" id="ARBA00022989"/>
    </source>
</evidence>
<evidence type="ECO:0000256" key="1">
    <source>
        <dbReference type="ARBA" id="ARBA00004651"/>
    </source>
</evidence>
<feature type="transmembrane region" description="Helical" evidence="6">
    <location>
        <begin position="412"/>
        <end position="431"/>
    </location>
</feature>
<evidence type="ECO:0000313" key="8">
    <source>
        <dbReference type="Proteomes" id="UP001062901"/>
    </source>
</evidence>
<gene>
    <name evidence="7" type="ORF">AA15669_0038</name>
</gene>
<evidence type="ECO:0000256" key="2">
    <source>
        <dbReference type="ARBA" id="ARBA00022475"/>
    </source>
</evidence>
<keyword evidence="3 6" id="KW-0812">Transmembrane</keyword>
<evidence type="ECO:0000256" key="5">
    <source>
        <dbReference type="ARBA" id="ARBA00023136"/>
    </source>
</evidence>
<evidence type="ECO:0000256" key="3">
    <source>
        <dbReference type="ARBA" id="ARBA00022692"/>
    </source>
</evidence>
<sequence length="696" mass="77201">MELDSPAWAAMTVWSVAQLTRGESLSKARWRIIGTLIGACAALVFMGISPQAPWLFFPLIALWIGVCSGLATFVSNFRSYALVLAGYTCSIVCMDAAPDGNNVFTYAVSRSSYIVLGVLCETFVAFLFSFNLERLAHLQVRTKLQAALTLISQTLSNILGQERGALTAARKQFGTILQMNDQIEFAEMEMGAHGHEGDHARAALAAVSTLLSRGFGLATRLQLLSHQHQDFETISEEILVFLKAFPERLARESEVPDLLADLQHIRDICRQYAAPHRLVTYKKIDNHSQLNSPEVDLLTANDDAIFSRSELDERILFISLGELLGDLEQAVSEYHASTHSVRGDHFQFQRHAHRDTKLAIYNGIRGALAVLVTSLIYEVTAWPQGLHFIGLTSLICGLYATRENPVLGTTNFLKGTVAAWCVAWILVIVLMPMVKTYEPLMLIIGGAMMLGGLAKANPSTAGAASAYGLLMPSMLGLQNHHVMDEMAFYNDNLATVLAAVVSVSVFRSILPFNSQDERFRLRRAMLRELRVLAHPNHTPNISAWVGHSTDRFARLVRHTGPTETPLIEACIQGTLATLTLGLNIIRLRALMNREYLPESARRPVALVLHYIEHSTKRHERAARVARAAIRRLRALDAQDETHDTITHLEITRALAYLVVIAYTLHMNRNFLDESKPFMGEEPVSATTNPLPQPQPI</sequence>
<keyword evidence="2" id="KW-1003">Cell membrane</keyword>
<dbReference type="Pfam" id="PF04632">
    <property type="entry name" value="FUSC"/>
    <property type="match status" value="1"/>
</dbReference>
<dbReference type="Proteomes" id="UP001062901">
    <property type="component" value="Unassembled WGS sequence"/>
</dbReference>
<dbReference type="EMBL" id="BAQD01000001">
    <property type="protein sequence ID" value="GBQ04568.1"/>
    <property type="molecule type" value="Genomic_DNA"/>
</dbReference>
<dbReference type="InterPro" id="IPR006726">
    <property type="entry name" value="PHBA_efflux_AaeB/fusaric-R"/>
</dbReference>
<reference evidence="7" key="1">
    <citation type="submission" date="2013-04" db="EMBL/GenBank/DDBJ databases">
        <title>The genome sequencing project of 58 acetic acid bacteria.</title>
        <authorList>
            <person name="Okamoto-Kainuma A."/>
            <person name="Ishikawa M."/>
            <person name="Umino S."/>
            <person name="Koizumi Y."/>
            <person name="Shiwa Y."/>
            <person name="Yoshikawa H."/>
            <person name="Matsutani M."/>
            <person name="Matsushita K."/>
        </authorList>
    </citation>
    <scope>NUCLEOTIDE SEQUENCE</scope>
    <source>
        <strain evidence="7">DSM 15669</strain>
    </source>
</reference>
<feature type="transmembrane region" description="Helical" evidence="6">
    <location>
        <begin position="54"/>
        <end position="73"/>
    </location>
</feature>
<dbReference type="PANTHER" id="PTHR30509">
    <property type="entry name" value="P-HYDROXYBENZOIC ACID EFFLUX PUMP SUBUNIT-RELATED"/>
    <property type="match status" value="1"/>
</dbReference>
<evidence type="ECO:0000313" key="7">
    <source>
        <dbReference type="EMBL" id="GBQ04568.1"/>
    </source>
</evidence>
<accession>A0ABQ0NW99</accession>
<keyword evidence="4 6" id="KW-1133">Transmembrane helix</keyword>
<organism evidence="7 8">
    <name type="scientific">Saccharibacter floricola DSM 15669</name>
    <dbReference type="NCBI Taxonomy" id="1123227"/>
    <lineage>
        <taxon>Bacteria</taxon>
        <taxon>Pseudomonadati</taxon>
        <taxon>Pseudomonadota</taxon>
        <taxon>Alphaproteobacteria</taxon>
        <taxon>Acetobacterales</taxon>
        <taxon>Acetobacteraceae</taxon>
        <taxon>Saccharibacter</taxon>
    </lineage>
</organism>
<keyword evidence="8" id="KW-1185">Reference proteome</keyword>